<protein>
    <recommendedName>
        <fullName evidence="6">SWIM-type domain-containing protein</fullName>
    </recommendedName>
</protein>
<evidence type="ECO:0000313" key="7">
    <source>
        <dbReference type="EMBL" id="GMN67791.1"/>
    </source>
</evidence>
<dbReference type="InterPro" id="IPR006564">
    <property type="entry name" value="Znf_PMZ"/>
</dbReference>
<dbReference type="Pfam" id="PF04434">
    <property type="entry name" value="SWIM"/>
    <property type="match status" value="1"/>
</dbReference>
<gene>
    <name evidence="7" type="ORF">TIFTF001_036853</name>
</gene>
<dbReference type="EMBL" id="BTGU01000500">
    <property type="protein sequence ID" value="GMN67791.1"/>
    <property type="molecule type" value="Genomic_DNA"/>
</dbReference>
<evidence type="ECO:0000256" key="2">
    <source>
        <dbReference type="ARBA" id="ARBA00022771"/>
    </source>
</evidence>
<feature type="region of interest" description="Disordered" evidence="5">
    <location>
        <begin position="724"/>
        <end position="745"/>
    </location>
</feature>
<dbReference type="InterPro" id="IPR007527">
    <property type="entry name" value="Znf_SWIM"/>
</dbReference>
<dbReference type="AlphaFoldDB" id="A0AA88JD61"/>
<dbReference type="PANTHER" id="PTHR31973">
    <property type="entry name" value="POLYPROTEIN, PUTATIVE-RELATED"/>
    <property type="match status" value="1"/>
</dbReference>
<dbReference type="GO" id="GO:0008270">
    <property type="term" value="F:zinc ion binding"/>
    <property type="evidence" value="ECO:0007669"/>
    <property type="project" value="UniProtKB-KW"/>
</dbReference>
<evidence type="ECO:0000256" key="3">
    <source>
        <dbReference type="ARBA" id="ARBA00022833"/>
    </source>
</evidence>
<dbReference type="PROSITE" id="PS50966">
    <property type="entry name" value="ZF_SWIM"/>
    <property type="match status" value="1"/>
</dbReference>
<evidence type="ECO:0000313" key="8">
    <source>
        <dbReference type="Proteomes" id="UP001187192"/>
    </source>
</evidence>
<reference evidence="7" key="1">
    <citation type="submission" date="2023-07" db="EMBL/GenBank/DDBJ databases">
        <title>draft genome sequence of fig (Ficus carica).</title>
        <authorList>
            <person name="Takahashi T."/>
            <person name="Nishimura K."/>
        </authorList>
    </citation>
    <scope>NUCLEOTIDE SEQUENCE</scope>
</reference>
<keyword evidence="1" id="KW-0479">Metal-binding</keyword>
<dbReference type="PANTHER" id="PTHR31973:SF113">
    <property type="entry name" value="PROTEIN FAR1-RELATED SEQUENCE 5-LIKE"/>
    <property type="match status" value="1"/>
</dbReference>
<proteinExistence type="predicted"/>
<organism evidence="7 8">
    <name type="scientific">Ficus carica</name>
    <name type="common">Common fig</name>
    <dbReference type="NCBI Taxonomy" id="3494"/>
    <lineage>
        <taxon>Eukaryota</taxon>
        <taxon>Viridiplantae</taxon>
        <taxon>Streptophyta</taxon>
        <taxon>Embryophyta</taxon>
        <taxon>Tracheophyta</taxon>
        <taxon>Spermatophyta</taxon>
        <taxon>Magnoliopsida</taxon>
        <taxon>eudicotyledons</taxon>
        <taxon>Gunneridae</taxon>
        <taxon>Pentapetalae</taxon>
        <taxon>rosids</taxon>
        <taxon>fabids</taxon>
        <taxon>Rosales</taxon>
        <taxon>Moraceae</taxon>
        <taxon>Ficeae</taxon>
        <taxon>Ficus</taxon>
    </lineage>
</organism>
<evidence type="ECO:0000256" key="1">
    <source>
        <dbReference type="ARBA" id="ARBA00022723"/>
    </source>
</evidence>
<keyword evidence="8" id="KW-1185">Reference proteome</keyword>
<dbReference type="Pfam" id="PF10551">
    <property type="entry name" value="MULE"/>
    <property type="match status" value="1"/>
</dbReference>
<feature type="domain" description="SWIM-type" evidence="6">
    <location>
        <begin position="647"/>
        <end position="679"/>
    </location>
</feature>
<sequence length="788" mass="89812">MDEVCIFVKYNGQWDGTLRYVGGEMKGILVSETATYVGLIELVRSAIGIRGPAKTIVMRYGVEPGMPLLRIQCDTDVKFYIQLKKNDVHVLSIFPITIDVFDESAAEAMPPEVGESNHIDVQCFREGVQSDEAMQHVDDSNLIILPPPPHIPSPTIASIGAHFIANNTTSHSVNVPSSDSVSGSIVVADYTPVTMRRNCIFENKKLLQYHLHQDAMSKHYQFKVKRSTSTLLHVICIDNEVCPWQLRATRMRGSELFVVKRYDDVHTCSIEIIQGHHRQTKSWMIGECVKAKYLYPTNTSYRPREIMRDIQAEFGVSFNYLRAWRGKEAALTSLRGDDAEPYNVMPTWVEMVKRKNPASDIHIDTDSGNCLQYFYMCLAVSKHGWPYCRPVIVVDGAALKAKFGGMLLAACGHDANGCIFPLAFGIVPSKSNESWKWLFEKLRDSIGTRESLAIVANRHKGIEYAANLVYLDAAFGICVQHLAANLKTRYKDFKGPLKTYFDGASRSYLLSEHYRHMESIRSRNPNMHRYLVQADPTKWSRAYFNGWRYAIMTTNIAESLNSVDRKARLMPVGFLVEWLRELLQRWFVKRREEALKITSKLAPKAKKFIRTNFSLGLTITVCDNDHIKHKYADQFEYAVTSNGGQIWIVDMSERTCTCRRFQVDQIPCPHAMAVCNHRRIDPYNYCSIYYPKDYLYACYSSVVHPIGSAEGWDVPEEVRSQIVNPPNTKRGPGRPRVRRNLSQGEEHEPIRCGRCNGYGHNRQTCTNSVPLRVRPTTWPQQSFTTPNS</sequence>
<dbReference type="InterPro" id="IPR018289">
    <property type="entry name" value="MULE_transposase_dom"/>
</dbReference>
<accession>A0AA88JD61</accession>
<keyword evidence="2 4" id="KW-0863">Zinc-finger</keyword>
<evidence type="ECO:0000259" key="6">
    <source>
        <dbReference type="PROSITE" id="PS50966"/>
    </source>
</evidence>
<evidence type="ECO:0000256" key="4">
    <source>
        <dbReference type="PROSITE-ProRule" id="PRU00325"/>
    </source>
</evidence>
<name>A0AA88JD61_FICCA</name>
<evidence type="ECO:0000256" key="5">
    <source>
        <dbReference type="SAM" id="MobiDB-lite"/>
    </source>
</evidence>
<comment type="caution">
    <text evidence="7">The sequence shown here is derived from an EMBL/GenBank/DDBJ whole genome shotgun (WGS) entry which is preliminary data.</text>
</comment>
<dbReference type="Proteomes" id="UP001187192">
    <property type="component" value="Unassembled WGS sequence"/>
</dbReference>
<dbReference type="SMART" id="SM00575">
    <property type="entry name" value="ZnF_PMZ"/>
    <property type="match status" value="1"/>
</dbReference>
<keyword evidence="3" id="KW-0862">Zinc</keyword>